<dbReference type="EMBL" id="JAQGLA010000009">
    <property type="protein sequence ID" value="MDA3625524.1"/>
    <property type="molecule type" value="Genomic_DNA"/>
</dbReference>
<comment type="caution">
    <text evidence="3">The sequence shown here is derived from an EMBL/GenBank/DDBJ whole genome shotgun (WGS) entry which is preliminary data.</text>
</comment>
<protein>
    <submittedName>
        <fullName evidence="3">ABC transporter substrate-binding protein</fullName>
    </submittedName>
</protein>
<dbReference type="InterPro" id="IPR039424">
    <property type="entry name" value="SBP_5"/>
</dbReference>
<sequence length="513" mass="54310">MRSSRLVRYAALTAATALALAGCGTFENGSPGGADGGLVINLQFTPKSHYALETDDALVLSQVGCLETLLTYDAGASELKPMLATSWQQSSPTSWDFKLRENVKFQDGTDLTAAAVADSLRRLLKAEAPPRAFTPKVIAGVDALDPSTVRITTGKPSALLPFRLASANTGILAPAAYTDSGIDPVRHCTGPYTPVSEAPSQSMTLERNANYWGPPAAVSHVEARFTPEGTTRATQLQTGESQIALGIPATKLAELRSNSELAVTEAFTPRTTGLYFNNSRAPFDKPELRKAVQAALDLGAIATSVYDNGAKPAVGPFSPDEAWAPRGAKPPAQDVAKAKKLLADAGYAPGQLKLTLLAYAERPEFGDLAAVVQANLAAIGITVEVRMSDYSAIEPTLLDGNYDLALLSRNHLTDIADPIGYLTADYSCNGGFNISKFCDPAVDAALDSANAMATPDERNAVYADIARQLEDNAVTAFVVHEQTFAAHRNSVRGFVDDPMARYAVTNSLTVANQ</sequence>
<dbReference type="SUPFAM" id="SSF53850">
    <property type="entry name" value="Periplasmic binding protein-like II"/>
    <property type="match status" value="1"/>
</dbReference>
<evidence type="ECO:0000256" key="1">
    <source>
        <dbReference type="SAM" id="SignalP"/>
    </source>
</evidence>
<feature type="chain" id="PRO_5045643746" evidence="1">
    <location>
        <begin position="22"/>
        <end position="513"/>
    </location>
</feature>
<dbReference type="PROSITE" id="PS51257">
    <property type="entry name" value="PROKAR_LIPOPROTEIN"/>
    <property type="match status" value="1"/>
</dbReference>
<feature type="domain" description="Solute-binding protein family 5" evidence="2">
    <location>
        <begin position="78"/>
        <end position="431"/>
    </location>
</feature>
<dbReference type="Gene3D" id="3.90.76.10">
    <property type="entry name" value="Dipeptide-binding Protein, Domain 1"/>
    <property type="match status" value="1"/>
</dbReference>
<evidence type="ECO:0000313" key="4">
    <source>
        <dbReference type="Proteomes" id="UP001210380"/>
    </source>
</evidence>
<dbReference type="CDD" id="cd08490">
    <property type="entry name" value="PBP2_NikA_DppA_OppA_like_3"/>
    <property type="match status" value="1"/>
</dbReference>
<dbReference type="Gene3D" id="3.10.105.10">
    <property type="entry name" value="Dipeptide-binding Protein, Domain 3"/>
    <property type="match status" value="1"/>
</dbReference>
<reference evidence="3 4" key="1">
    <citation type="submission" date="2022-11" db="EMBL/GenBank/DDBJ databases">
        <title>Draft genome sequence of Saccharopolyspora sp. WRP15-2 isolated from rhizosphere soils of wild rice in Thailand.</title>
        <authorList>
            <person name="Duangmal K."/>
            <person name="Kammanee S."/>
            <person name="Muangham S."/>
        </authorList>
    </citation>
    <scope>NUCLEOTIDE SEQUENCE [LARGE SCALE GENOMIC DNA]</scope>
    <source>
        <strain evidence="3 4">WRP15-2</strain>
    </source>
</reference>
<dbReference type="PIRSF" id="PIRSF002741">
    <property type="entry name" value="MppA"/>
    <property type="match status" value="1"/>
</dbReference>
<gene>
    <name evidence="3" type="ORF">OU415_08750</name>
</gene>
<dbReference type="PANTHER" id="PTHR30290:SF65">
    <property type="entry name" value="MONOACYL PHOSPHATIDYLINOSITOL TETRAMANNOSIDE-BINDING PROTEIN LPQW-RELATED"/>
    <property type="match status" value="1"/>
</dbReference>
<feature type="signal peptide" evidence="1">
    <location>
        <begin position="1"/>
        <end position="21"/>
    </location>
</feature>
<evidence type="ECO:0000313" key="3">
    <source>
        <dbReference type="EMBL" id="MDA3625524.1"/>
    </source>
</evidence>
<evidence type="ECO:0000259" key="2">
    <source>
        <dbReference type="Pfam" id="PF00496"/>
    </source>
</evidence>
<dbReference type="Gene3D" id="3.40.190.10">
    <property type="entry name" value="Periplasmic binding protein-like II"/>
    <property type="match status" value="1"/>
</dbReference>
<name>A0ABT4UWL7_9PSEU</name>
<proteinExistence type="predicted"/>
<dbReference type="InterPro" id="IPR030678">
    <property type="entry name" value="Peptide/Ni-bd"/>
</dbReference>
<dbReference type="PANTHER" id="PTHR30290">
    <property type="entry name" value="PERIPLASMIC BINDING COMPONENT OF ABC TRANSPORTER"/>
    <property type="match status" value="1"/>
</dbReference>
<dbReference type="RefSeq" id="WP_270948101.1">
    <property type="nucleotide sequence ID" value="NZ_JAQGLA010000009.1"/>
</dbReference>
<dbReference type="InterPro" id="IPR000914">
    <property type="entry name" value="SBP_5_dom"/>
</dbReference>
<dbReference type="Pfam" id="PF00496">
    <property type="entry name" value="SBP_bac_5"/>
    <property type="match status" value="1"/>
</dbReference>
<accession>A0ABT4UWL7</accession>
<keyword evidence="4" id="KW-1185">Reference proteome</keyword>
<organism evidence="3 4">
    <name type="scientific">Saccharopolyspora oryzae</name>
    <dbReference type="NCBI Taxonomy" id="2997343"/>
    <lineage>
        <taxon>Bacteria</taxon>
        <taxon>Bacillati</taxon>
        <taxon>Actinomycetota</taxon>
        <taxon>Actinomycetes</taxon>
        <taxon>Pseudonocardiales</taxon>
        <taxon>Pseudonocardiaceae</taxon>
        <taxon>Saccharopolyspora</taxon>
    </lineage>
</organism>
<dbReference type="Proteomes" id="UP001210380">
    <property type="component" value="Unassembled WGS sequence"/>
</dbReference>
<keyword evidence="1" id="KW-0732">Signal</keyword>